<protein>
    <recommendedName>
        <fullName evidence="4">YbaB/EbfC family DNA-binding protein</fullName>
    </recommendedName>
</protein>
<dbReference type="SUPFAM" id="SSF82607">
    <property type="entry name" value="YbaB-like"/>
    <property type="match status" value="1"/>
</dbReference>
<dbReference type="Gene3D" id="3.30.1310.10">
    <property type="entry name" value="Nucleoid-associated protein YbaB-like domain"/>
    <property type="match status" value="1"/>
</dbReference>
<name>A0ABP6BX23_9MICO</name>
<dbReference type="InterPro" id="IPR004401">
    <property type="entry name" value="YbaB/EbfC"/>
</dbReference>
<organism evidence="2 3">
    <name type="scientific">Microbacterium binotii</name>
    <dbReference type="NCBI Taxonomy" id="462710"/>
    <lineage>
        <taxon>Bacteria</taxon>
        <taxon>Bacillati</taxon>
        <taxon>Actinomycetota</taxon>
        <taxon>Actinomycetes</taxon>
        <taxon>Micrococcales</taxon>
        <taxon>Microbacteriaceae</taxon>
        <taxon>Microbacterium</taxon>
    </lineage>
</organism>
<evidence type="ECO:0000313" key="2">
    <source>
        <dbReference type="EMBL" id="GAA2590304.1"/>
    </source>
</evidence>
<evidence type="ECO:0008006" key="4">
    <source>
        <dbReference type="Google" id="ProtNLM"/>
    </source>
</evidence>
<evidence type="ECO:0000313" key="3">
    <source>
        <dbReference type="Proteomes" id="UP001500274"/>
    </source>
</evidence>
<gene>
    <name evidence="2" type="ORF">GCM10009862_30760</name>
</gene>
<feature type="region of interest" description="Disordered" evidence="1">
    <location>
        <begin position="30"/>
        <end position="49"/>
    </location>
</feature>
<sequence>MPKVSDDFMRDADASIARVEQQIAAAQEQARRGQQFQRDVAEVRATASSPRRELRVTVDASGRLLDADLSDAAMDLSPQALSRLLVDTARAAQRQAGEQAVRIAAELFGEHAGATERLRAEIADALPQGGGTNVRWS</sequence>
<dbReference type="EMBL" id="BAAARI010000038">
    <property type="protein sequence ID" value="GAA2590304.1"/>
    <property type="molecule type" value="Genomic_DNA"/>
</dbReference>
<comment type="caution">
    <text evidence="2">The sequence shown here is derived from an EMBL/GenBank/DDBJ whole genome shotgun (WGS) entry which is preliminary data.</text>
</comment>
<dbReference type="Proteomes" id="UP001500274">
    <property type="component" value="Unassembled WGS sequence"/>
</dbReference>
<dbReference type="InterPro" id="IPR036894">
    <property type="entry name" value="YbaB-like_sf"/>
</dbReference>
<evidence type="ECO:0000256" key="1">
    <source>
        <dbReference type="SAM" id="MobiDB-lite"/>
    </source>
</evidence>
<dbReference type="Pfam" id="PF02575">
    <property type="entry name" value="YbaB_DNA_bd"/>
    <property type="match status" value="1"/>
</dbReference>
<reference evidence="3" key="1">
    <citation type="journal article" date="2019" name="Int. J. Syst. Evol. Microbiol.">
        <title>The Global Catalogue of Microorganisms (GCM) 10K type strain sequencing project: providing services to taxonomists for standard genome sequencing and annotation.</title>
        <authorList>
            <consortium name="The Broad Institute Genomics Platform"/>
            <consortium name="The Broad Institute Genome Sequencing Center for Infectious Disease"/>
            <person name="Wu L."/>
            <person name="Ma J."/>
        </authorList>
    </citation>
    <scope>NUCLEOTIDE SEQUENCE [LARGE SCALE GENOMIC DNA]</scope>
    <source>
        <strain evidence="3">JCM 16365</strain>
    </source>
</reference>
<proteinExistence type="predicted"/>
<keyword evidence="3" id="KW-1185">Reference proteome</keyword>
<accession>A0ABP6BX23</accession>